<evidence type="ECO:0000313" key="2">
    <source>
        <dbReference type="EMBL" id="KEQ68878.1"/>
    </source>
</evidence>
<reference evidence="2 3" key="1">
    <citation type="journal article" date="2014" name="BMC Genomics">
        <title>Genome sequencing of four Aureobasidium pullulans varieties: biotechnological potential, stress tolerance, and description of new species.</title>
        <authorList>
            <person name="Gostin Ar C."/>
            <person name="Ohm R.A."/>
            <person name="Kogej T."/>
            <person name="Sonjak S."/>
            <person name="Turk M."/>
            <person name="Zajc J."/>
            <person name="Zalar P."/>
            <person name="Grube M."/>
            <person name="Sun H."/>
            <person name="Han J."/>
            <person name="Sharma A."/>
            <person name="Chiniquy J."/>
            <person name="Ngan C.Y."/>
            <person name="Lipzen A."/>
            <person name="Barry K."/>
            <person name="Grigoriev I.V."/>
            <person name="Gunde-Cimerman N."/>
        </authorList>
    </citation>
    <scope>NUCLEOTIDE SEQUENCE [LARGE SCALE GENOMIC DNA]</scope>
    <source>
        <strain evidence="2 3">CBS 147.97</strain>
    </source>
</reference>
<dbReference type="GeneID" id="25417634"/>
<feature type="region of interest" description="Disordered" evidence="1">
    <location>
        <begin position="1"/>
        <end position="34"/>
    </location>
</feature>
<sequence length="222" mass="25079">MPPKKKNKAAPKATAKTIKGNKTKTNKHSTPMSAHDKTFPFLELPLEVRRMIYRHALASPELGIGQRRALRYDSTLLRYNRFALVDFTVNHFSLFATSKQIRSEIQESGAMSELSFKITSTIALEGFLGYRSGYPGEARDKIDDRILFMLQKAKSIKICIENRRNDWDAPMRTVGWLGATLEDPTTVKLIDSAGKEEIPNGVFQDAVTRWQAFAQTLLTRAS</sequence>
<gene>
    <name evidence="2" type="ORF">M436DRAFT_86036</name>
</gene>
<name>A0A074W7L9_9PEZI</name>
<dbReference type="AlphaFoldDB" id="A0A074W7L9"/>
<dbReference type="RefSeq" id="XP_013423090.1">
    <property type="nucleotide sequence ID" value="XM_013567636.1"/>
</dbReference>
<evidence type="ECO:0000313" key="3">
    <source>
        <dbReference type="Proteomes" id="UP000027730"/>
    </source>
</evidence>
<dbReference type="Proteomes" id="UP000027730">
    <property type="component" value="Unassembled WGS sequence"/>
</dbReference>
<evidence type="ECO:0000256" key="1">
    <source>
        <dbReference type="SAM" id="MobiDB-lite"/>
    </source>
</evidence>
<keyword evidence="3" id="KW-1185">Reference proteome</keyword>
<protein>
    <recommendedName>
        <fullName evidence="4">F-box domain-containing protein</fullName>
    </recommendedName>
</protein>
<dbReference type="EMBL" id="KL584725">
    <property type="protein sequence ID" value="KEQ68878.1"/>
    <property type="molecule type" value="Genomic_DNA"/>
</dbReference>
<proteinExistence type="predicted"/>
<evidence type="ECO:0008006" key="4">
    <source>
        <dbReference type="Google" id="ProtNLM"/>
    </source>
</evidence>
<organism evidence="2 3">
    <name type="scientific">Aureobasidium namibiae CBS 147.97</name>
    <dbReference type="NCBI Taxonomy" id="1043004"/>
    <lineage>
        <taxon>Eukaryota</taxon>
        <taxon>Fungi</taxon>
        <taxon>Dikarya</taxon>
        <taxon>Ascomycota</taxon>
        <taxon>Pezizomycotina</taxon>
        <taxon>Dothideomycetes</taxon>
        <taxon>Dothideomycetidae</taxon>
        <taxon>Dothideales</taxon>
        <taxon>Saccotheciaceae</taxon>
        <taxon>Aureobasidium</taxon>
    </lineage>
</organism>
<dbReference type="HOGENOM" id="CLU_1245115_0_0_1"/>
<accession>A0A074W7L9</accession>